<feature type="region of interest" description="Disordered" evidence="1">
    <location>
        <begin position="1"/>
        <end position="72"/>
    </location>
</feature>
<comment type="caution">
    <text evidence="2">The sequence shown here is derived from an EMBL/GenBank/DDBJ whole genome shotgun (WGS) entry which is preliminary data.</text>
</comment>
<reference evidence="2 3" key="1">
    <citation type="submission" date="2018-02" db="EMBL/GenBank/DDBJ databases">
        <title>Draft genome of wild Prunus yedoensis var. nudiflora.</title>
        <authorList>
            <person name="Baek S."/>
            <person name="Kim J.-H."/>
            <person name="Choi K."/>
            <person name="Kim G.-B."/>
            <person name="Cho A."/>
            <person name="Jang H."/>
            <person name="Shin C.-H."/>
            <person name="Yu H.-J."/>
            <person name="Mun J.-H."/>
        </authorList>
    </citation>
    <scope>NUCLEOTIDE SEQUENCE [LARGE SCALE GENOMIC DNA]</scope>
    <source>
        <strain evidence="3">cv. Jeju island</strain>
        <tissue evidence="2">Leaf</tissue>
    </source>
</reference>
<organism evidence="2 3">
    <name type="scientific">Prunus yedoensis var. nudiflora</name>
    <dbReference type="NCBI Taxonomy" id="2094558"/>
    <lineage>
        <taxon>Eukaryota</taxon>
        <taxon>Viridiplantae</taxon>
        <taxon>Streptophyta</taxon>
        <taxon>Embryophyta</taxon>
        <taxon>Tracheophyta</taxon>
        <taxon>Spermatophyta</taxon>
        <taxon>Magnoliopsida</taxon>
        <taxon>eudicotyledons</taxon>
        <taxon>Gunneridae</taxon>
        <taxon>Pentapetalae</taxon>
        <taxon>rosids</taxon>
        <taxon>fabids</taxon>
        <taxon>Rosales</taxon>
        <taxon>Rosaceae</taxon>
        <taxon>Amygdaloideae</taxon>
        <taxon>Amygdaleae</taxon>
        <taxon>Prunus</taxon>
    </lineage>
</organism>
<dbReference type="STRING" id="2094558.A0A314YNI1"/>
<gene>
    <name evidence="2" type="ORF">Pyn_14238</name>
</gene>
<accession>A0A314YNI1</accession>
<keyword evidence="3" id="KW-1185">Reference proteome</keyword>
<dbReference type="AlphaFoldDB" id="A0A314YNI1"/>
<sequence length="72" mass="7223">MYGGSSKQARVGGGGSGLGAGAAKLGRASFPPRHRSPPQTSRLSLGGGGPQPQKPQLRPRHVSSRGCACRGS</sequence>
<evidence type="ECO:0000256" key="1">
    <source>
        <dbReference type="SAM" id="MobiDB-lite"/>
    </source>
</evidence>
<dbReference type="EMBL" id="PJQY01000741">
    <property type="protein sequence ID" value="PQQ08313.1"/>
    <property type="molecule type" value="Genomic_DNA"/>
</dbReference>
<dbReference type="Proteomes" id="UP000250321">
    <property type="component" value="Unassembled WGS sequence"/>
</dbReference>
<evidence type="ECO:0000313" key="3">
    <source>
        <dbReference type="Proteomes" id="UP000250321"/>
    </source>
</evidence>
<protein>
    <submittedName>
        <fullName evidence="2">Uncharacterized protein</fullName>
    </submittedName>
</protein>
<name>A0A314YNI1_PRUYE</name>
<feature type="compositionally biased region" description="Gly residues" evidence="1">
    <location>
        <begin position="11"/>
        <end position="20"/>
    </location>
</feature>
<evidence type="ECO:0000313" key="2">
    <source>
        <dbReference type="EMBL" id="PQQ08313.1"/>
    </source>
</evidence>
<proteinExistence type="predicted"/>